<proteinExistence type="predicted"/>
<dbReference type="Proteomes" id="UP000664620">
    <property type="component" value="Unassembled WGS sequence"/>
</dbReference>
<dbReference type="InterPro" id="IPR001036">
    <property type="entry name" value="Acrflvin-R"/>
</dbReference>
<accession>A0A939NPA1</accession>
<keyword evidence="1" id="KW-1133">Transmembrane helix</keyword>
<evidence type="ECO:0000256" key="1">
    <source>
        <dbReference type="SAM" id="Phobius"/>
    </source>
</evidence>
<reference evidence="2" key="1">
    <citation type="submission" date="2021-03" db="EMBL/GenBank/DDBJ databases">
        <title>Molecular epidemiology and mechanisms of colistin and carbapenem resistance in Enterobacteriaceae from clinical isolates, the environment and porcine samples in Pretoria, South Africa.</title>
        <authorList>
            <person name="Bogoshi D."/>
            <person name="Mbelle N.M."/>
            <person name="Naidoo V."/>
            <person name="Osei Sekyere J."/>
        </authorList>
    </citation>
    <scope>NUCLEOTIDE SEQUENCE</scope>
    <source>
        <strain evidence="2">C034</strain>
    </source>
</reference>
<name>A0A939NPA1_KLEPN</name>
<dbReference type="Gene3D" id="1.20.1640.10">
    <property type="entry name" value="Multidrug efflux transporter AcrB transmembrane domain"/>
    <property type="match status" value="1"/>
</dbReference>
<dbReference type="EMBL" id="JAGETO010000088">
    <property type="protein sequence ID" value="MBO2029466.1"/>
    <property type="molecule type" value="Genomic_DNA"/>
</dbReference>
<dbReference type="PANTHER" id="PTHR32063">
    <property type="match status" value="1"/>
</dbReference>
<evidence type="ECO:0000313" key="3">
    <source>
        <dbReference type="Proteomes" id="UP000664620"/>
    </source>
</evidence>
<dbReference type="Pfam" id="PF00873">
    <property type="entry name" value="ACR_tran"/>
    <property type="match status" value="1"/>
</dbReference>
<sequence length="125" mass="14477">MRTGADPARRCRQRRTRAENSWLGAWANQQRAIVMNVQQPANIIDTADGIRQMLPQLTESLPKSVKVQVLSDRTTNIRASVRDTQFELMLAIATVVMIIYLFLRNVRRPLFPASRCRCHWWALSR</sequence>
<feature type="transmembrane region" description="Helical" evidence="1">
    <location>
        <begin position="86"/>
        <end position="103"/>
    </location>
</feature>
<gene>
    <name evidence="2" type="ORF">J4734_19890</name>
</gene>
<dbReference type="AlphaFoldDB" id="A0A939NPA1"/>
<evidence type="ECO:0000313" key="2">
    <source>
        <dbReference type="EMBL" id="MBO2029466.1"/>
    </source>
</evidence>
<comment type="caution">
    <text evidence="2">The sequence shown here is derived from an EMBL/GenBank/DDBJ whole genome shotgun (WGS) entry which is preliminary data.</text>
</comment>
<dbReference type="SUPFAM" id="SSF82866">
    <property type="entry name" value="Multidrug efflux transporter AcrB transmembrane domain"/>
    <property type="match status" value="1"/>
</dbReference>
<protein>
    <submittedName>
        <fullName evidence="2">Efflux RND transporter permease subunit</fullName>
    </submittedName>
</protein>
<dbReference type="Gene3D" id="3.30.70.1320">
    <property type="entry name" value="Multidrug efflux transporter AcrB pore domain like"/>
    <property type="match status" value="1"/>
</dbReference>
<organism evidence="2 3">
    <name type="scientific">Klebsiella pneumoniae</name>
    <dbReference type="NCBI Taxonomy" id="573"/>
    <lineage>
        <taxon>Bacteria</taxon>
        <taxon>Pseudomonadati</taxon>
        <taxon>Pseudomonadota</taxon>
        <taxon>Gammaproteobacteria</taxon>
        <taxon>Enterobacterales</taxon>
        <taxon>Enterobacteriaceae</taxon>
        <taxon>Klebsiella/Raoultella group</taxon>
        <taxon>Klebsiella</taxon>
        <taxon>Klebsiella pneumoniae complex</taxon>
    </lineage>
</organism>
<dbReference type="GO" id="GO:0005886">
    <property type="term" value="C:plasma membrane"/>
    <property type="evidence" value="ECO:0007669"/>
    <property type="project" value="TreeGrafter"/>
</dbReference>
<dbReference type="PANTHER" id="PTHR32063:SF21">
    <property type="entry name" value="MULTIDRUG RESISTANCE PROTEIN MDTB"/>
    <property type="match status" value="1"/>
</dbReference>
<dbReference type="GO" id="GO:0042910">
    <property type="term" value="F:xenobiotic transmembrane transporter activity"/>
    <property type="evidence" value="ECO:0007669"/>
    <property type="project" value="TreeGrafter"/>
</dbReference>
<keyword evidence="1" id="KW-0812">Transmembrane</keyword>
<keyword evidence="1" id="KW-0472">Membrane</keyword>